<feature type="domain" description="Polymerase/histidinol phosphatase N-terminal" evidence="1">
    <location>
        <begin position="7"/>
        <end position="75"/>
    </location>
</feature>
<accession>A0A0F9J5V2</accession>
<dbReference type="SUPFAM" id="SSF89550">
    <property type="entry name" value="PHP domain-like"/>
    <property type="match status" value="1"/>
</dbReference>
<dbReference type="SMART" id="SM00481">
    <property type="entry name" value="POLIIIAc"/>
    <property type="match status" value="1"/>
</dbReference>
<dbReference type="InterPro" id="IPR052018">
    <property type="entry name" value="PHP_domain"/>
</dbReference>
<dbReference type="InterPro" id="IPR016195">
    <property type="entry name" value="Pol/histidinol_Pase-like"/>
</dbReference>
<dbReference type="CDD" id="cd07432">
    <property type="entry name" value="PHP_HisPPase"/>
    <property type="match status" value="1"/>
</dbReference>
<reference evidence="2" key="1">
    <citation type="journal article" date="2015" name="Nature">
        <title>Complex archaea that bridge the gap between prokaryotes and eukaryotes.</title>
        <authorList>
            <person name="Spang A."/>
            <person name="Saw J.H."/>
            <person name="Jorgensen S.L."/>
            <person name="Zaremba-Niedzwiedzka K."/>
            <person name="Martijn J."/>
            <person name="Lind A.E."/>
            <person name="van Eijk R."/>
            <person name="Schleper C."/>
            <person name="Guy L."/>
            <person name="Ettema T.J."/>
        </authorList>
    </citation>
    <scope>NUCLEOTIDE SEQUENCE</scope>
</reference>
<proteinExistence type="predicted"/>
<gene>
    <name evidence="2" type="ORF">LCGC14_1496660</name>
</gene>
<sequence length="245" mass="26813">MLRTFLADLHVHTCLSPCGEDEMTPTAIVRQARKMGLDVIAVCDHNSTRNVDPVRRAGRGEGLAVIGGVEVSSEEEVHVLGLFRDDEGLREMQRVIDENLLAENTPSLFGQQWLCDERDTIVGRESRLLIGATGLTIEEVVERIHRLGGLAVPSHVDRERFSILSQLGFVPEGLPVDALEVSPLRSLAEATRAFDSIRGFPLIRSSDAHRLAEIGTVSTVFTAAEPSVEELAKALLGEDGRELMN</sequence>
<dbReference type="GO" id="GO:0035312">
    <property type="term" value="F:5'-3' DNA exonuclease activity"/>
    <property type="evidence" value="ECO:0007669"/>
    <property type="project" value="TreeGrafter"/>
</dbReference>
<dbReference type="AlphaFoldDB" id="A0A0F9J5V2"/>
<dbReference type="PANTHER" id="PTHR42924:SF3">
    <property type="entry name" value="POLYMERASE_HISTIDINOL PHOSPHATASE N-TERMINAL DOMAIN-CONTAINING PROTEIN"/>
    <property type="match status" value="1"/>
</dbReference>
<evidence type="ECO:0000313" key="2">
    <source>
        <dbReference type="EMBL" id="KKM64908.1"/>
    </source>
</evidence>
<dbReference type="Pfam" id="PF02811">
    <property type="entry name" value="PHP"/>
    <property type="match status" value="1"/>
</dbReference>
<dbReference type="InterPro" id="IPR003141">
    <property type="entry name" value="Pol/His_phosphatase_N"/>
</dbReference>
<dbReference type="EMBL" id="LAZR01010815">
    <property type="protein sequence ID" value="KKM64908.1"/>
    <property type="molecule type" value="Genomic_DNA"/>
</dbReference>
<dbReference type="InterPro" id="IPR004013">
    <property type="entry name" value="PHP_dom"/>
</dbReference>
<protein>
    <recommendedName>
        <fullName evidence="1">Polymerase/histidinol phosphatase N-terminal domain-containing protein</fullName>
    </recommendedName>
</protein>
<evidence type="ECO:0000259" key="1">
    <source>
        <dbReference type="SMART" id="SM00481"/>
    </source>
</evidence>
<name>A0A0F9J5V2_9ZZZZ</name>
<organism evidence="2">
    <name type="scientific">marine sediment metagenome</name>
    <dbReference type="NCBI Taxonomy" id="412755"/>
    <lineage>
        <taxon>unclassified sequences</taxon>
        <taxon>metagenomes</taxon>
        <taxon>ecological metagenomes</taxon>
    </lineage>
</organism>
<dbReference type="Pfam" id="PF13263">
    <property type="entry name" value="PHP_C"/>
    <property type="match status" value="1"/>
</dbReference>
<dbReference type="GO" id="GO:0004534">
    <property type="term" value="F:5'-3' RNA exonuclease activity"/>
    <property type="evidence" value="ECO:0007669"/>
    <property type="project" value="TreeGrafter"/>
</dbReference>
<dbReference type="PANTHER" id="PTHR42924">
    <property type="entry name" value="EXONUCLEASE"/>
    <property type="match status" value="1"/>
</dbReference>
<dbReference type="Gene3D" id="3.20.20.140">
    <property type="entry name" value="Metal-dependent hydrolases"/>
    <property type="match status" value="1"/>
</dbReference>
<comment type="caution">
    <text evidence="2">The sequence shown here is derived from an EMBL/GenBank/DDBJ whole genome shotgun (WGS) entry which is preliminary data.</text>
</comment>